<dbReference type="InterPro" id="IPR012340">
    <property type="entry name" value="NA-bd_OB-fold"/>
</dbReference>
<dbReference type="PANTHER" id="PTHR13454:SF11">
    <property type="entry name" value="PROTEIN MCM10 HOMOLOG"/>
    <property type="match status" value="1"/>
</dbReference>
<dbReference type="InterPro" id="IPR015408">
    <property type="entry name" value="Znf_Mcm10/DnaG"/>
</dbReference>
<evidence type="ECO:0000313" key="12">
    <source>
        <dbReference type="Proteomes" id="UP000232323"/>
    </source>
</evidence>
<keyword evidence="8" id="KW-0539">Nucleus</keyword>
<comment type="subcellular location">
    <subcellularLocation>
        <location evidence="1">Nucleus</location>
    </subcellularLocation>
</comment>
<feature type="domain" description="Replication factor Mcm10 C-terminal" evidence="10">
    <location>
        <begin position="657"/>
        <end position="968"/>
    </location>
</feature>
<dbReference type="InterPro" id="IPR040184">
    <property type="entry name" value="Mcm10"/>
</dbReference>
<proteinExistence type="inferred from homology"/>
<dbReference type="GO" id="GO:0006270">
    <property type="term" value="P:DNA replication initiation"/>
    <property type="evidence" value="ECO:0007669"/>
    <property type="project" value="InterPro"/>
</dbReference>
<evidence type="ECO:0000256" key="2">
    <source>
        <dbReference type="ARBA" id="ARBA00009679"/>
    </source>
</evidence>
<dbReference type="Pfam" id="PF22379">
    <property type="entry name" value="OB_MCM10"/>
    <property type="match status" value="1"/>
</dbReference>
<evidence type="ECO:0000256" key="9">
    <source>
        <dbReference type="SAM" id="MobiDB-lite"/>
    </source>
</evidence>
<keyword evidence="5" id="KW-0479">Metal-binding</keyword>
<dbReference type="GO" id="GO:0003688">
    <property type="term" value="F:DNA replication origin binding"/>
    <property type="evidence" value="ECO:0007669"/>
    <property type="project" value="TreeGrafter"/>
</dbReference>
<dbReference type="GO" id="GO:0003697">
    <property type="term" value="F:single-stranded DNA binding"/>
    <property type="evidence" value="ECO:0007669"/>
    <property type="project" value="InterPro"/>
</dbReference>
<protein>
    <recommendedName>
        <fullName evidence="3">Protein MCM10 homolog</fullName>
    </recommendedName>
</protein>
<organism evidence="11 12">
    <name type="scientific">Chlamydomonas eustigma</name>
    <dbReference type="NCBI Taxonomy" id="1157962"/>
    <lineage>
        <taxon>Eukaryota</taxon>
        <taxon>Viridiplantae</taxon>
        <taxon>Chlorophyta</taxon>
        <taxon>core chlorophytes</taxon>
        <taxon>Chlorophyceae</taxon>
        <taxon>CS clade</taxon>
        <taxon>Chlamydomonadales</taxon>
        <taxon>Chlamydomonadaceae</taxon>
        <taxon>Chlamydomonas</taxon>
    </lineage>
</organism>
<evidence type="ECO:0000256" key="7">
    <source>
        <dbReference type="ARBA" id="ARBA00022833"/>
    </source>
</evidence>
<reference evidence="11 12" key="1">
    <citation type="submission" date="2017-08" db="EMBL/GenBank/DDBJ databases">
        <title>Acidophilic green algal genome provides insights into adaptation to an acidic environment.</title>
        <authorList>
            <person name="Hirooka S."/>
            <person name="Hirose Y."/>
            <person name="Kanesaki Y."/>
            <person name="Higuchi S."/>
            <person name="Fujiwara T."/>
            <person name="Onuma R."/>
            <person name="Era A."/>
            <person name="Ohbayashi R."/>
            <person name="Uzuka A."/>
            <person name="Nozaki H."/>
            <person name="Yoshikawa H."/>
            <person name="Miyagishima S.Y."/>
        </authorList>
    </citation>
    <scope>NUCLEOTIDE SEQUENCE [LARGE SCALE GENOMIC DNA]</scope>
    <source>
        <strain evidence="11 12">NIES-2499</strain>
    </source>
</reference>
<evidence type="ECO:0000259" key="10">
    <source>
        <dbReference type="SMART" id="SM01280"/>
    </source>
</evidence>
<dbReference type="STRING" id="1157962.A0A250XNI6"/>
<evidence type="ECO:0000256" key="4">
    <source>
        <dbReference type="ARBA" id="ARBA00022705"/>
    </source>
</evidence>
<evidence type="ECO:0000313" key="11">
    <source>
        <dbReference type="EMBL" id="GAX84370.1"/>
    </source>
</evidence>
<dbReference type="InterPro" id="IPR055065">
    <property type="entry name" value="OB_MCM10"/>
</dbReference>
<keyword evidence="6" id="KW-0863">Zinc-finger</keyword>
<sequence>MDEEDDYDFLLQLAEFDKPDNFSNSNKNLPSLLQKDDDTVLEEAYGRRNLLAHVASLPDRSKSQKLTAVSHPASEICRTLKQTAKVQTEGQKVQKSACQTACYEEKLSGLRVSHPVVGSLVVRDRLSDGGGPFMKLSQLSCSIGPPTSSLKGSPHVWTTVVILGSKSACEGRDGSSYGRWQVTDFTSTTTLFLFGQAQKELYKECEGSVYILYNAKYSKESGGGGYGRPGFSLTVDKPQQVQRIGSSPDLGKCSGTKKDGTRCSVPVNRSECEYCIYHAQTALRKLNMTGSRPELVAGGRSYTTKAIQQVAKRGPDLTRPSPRPLAPQRAGSGADLRGRMTQRVEQVGSSITKRNSFRMMLAVAQQRDEELQHGCEGISSSSSKLLKMCQEEGISEAKARLIAHVKNVKATPVANLSVPQAARQVLTSTMQSADKENHGPAASLVRDVNKRKLRTKNVPSHQVGIEKSRSTMISIIVGDSGSYSDAQPRPASHQDAQERYSSVGGAFYEGRVSENEDDELEIVPECGDDADVSQLHDPVVAVGSTQVQALITSEDLQAGDYSSSSIQSASQPLFDQIPEGRNCDEGSMIGIVSNNIGNDSVGTEVDRALLEQPQVNLRLATDNNAVCGGKLLMSPQQHDDLEIVADGEDPEEGHALQVLPEVSCSSRGTSVRAWAPVAIRSKPEERVNTITVHNANQPGCRLVPGRPAALWETPMSSEEREAKKEAESRSDASRKVLCKLKLIKKQPLSAAAQLIKPAGLKVGSRLVKKPGNVMQEQSQKQLKEASVVRNDSMLGKTMLGAGLGCSAMEAAFGSLRSVGLLEPNKCASRYEDIAEDADFEATKKRMEEYEKKEALMQKLDSVTKIAVQAWHCTTCKKFTETFNPGCRSHGQTRVQTIKRFWICCHCNAHFSSLGVIHPTTRCPRCNDHGKDFKPATMYSGAKTSQPNAHAALAERHNFQARGTEHRFSLK</sequence>
<evidence type="ECO:0000256" key="6">
    <source>
        <dbReference type="ARBA" id="ARBA00022771"/>
    </source>
</evidence>
<gene>
    <name evidence="11" type="ORF">CEUSTIGMA_g11792.t1</name>
</gene>
<dbReference type="InterPro" id="IPR015411">
    <property type="entry name" value="Rep_factor_Mcm10_C"/>
</dbReference>
<dbReference type="GO" id="GO:0043596">
    <property type="term" value="C:nuclear replication fork"/>
    <property type="evidence" value="ECO:0007669"/>
    <property type="project" value="TreeGrafter"/>
</dbReference>
<evidence type="ECO:0000256" key="3">
    <source>
        <dbReference type="ARBA" id="ARBA00017770"/>
    </source>
</evidence>
<dbReference type="Pfam" id="PF09329">
    <property type="entry name" value="zf-primase"/>
    <property type="match status" value="1"/>
</dbReference>
<name>A0A250XNI6_9CHLO</name>
<accession>A0A250XNI6</accession>
<dbReference type="SMART" id="SM01280">
    <property type="entry name" value="Mcm10"/>
    <property type="match status" value="1"/>
</dbReference>
<comment type="caution">
    <text evidence="11">The sequence shown here is derived from an EMBL/GenBank/DDBJ whole genome shotgun (WGS) entry which is preliminary data.</text>
</comment>
<dbReference type="PANTHER" id="PTHR13454">
    <property type="entry name" value="PROTEIN MCM10 HOMOLOG"/>
    <property type="match status" value="1"/>
</dbReference>
<dbReference type="OrthoDB" id="548412at2759"/>
<keyword evidence="4" id="KW-0235">DNA replication</keyword>
<dbReference type="AlphaFoldDB" id="A0A250XNI6"/>
<evidence type="ECO:0000256" key="5">
    <source>
        <dbReference type="ARBA" id="ARBA00022723"/>
    </source>
</evidence>
<feature type="region of interest" description="Disordered" evidence="9">
    <location>
        <begin position="309"/>
        <end position="339"/>
    </location>
</feature>
<evidence type="ECO:0000256" key="8">
    <source>
        <dbReference type="ARBA" id="ARBA00023242"/>
    </source>
</evidence>
<comment type="similarity">
    <text evidence="2">Belongs to the MCM10 family.</text>
</comment>
<dbReference type="Gene3D" id="2.40.50.140">
    <property type="entry name" value="Nucleic acid-binding proteins"/>
    <property type="match status" value="1"/>
</dbReference>
<keyword evidence="12" id="KW-1185">Reference proteome</keyword>
<dbReference type="GO" id="GO:0008270">
    <property type="term" value="F:zinc ion binding"/>
    <property type="evidence" value="ECO:0007669"/>
    <property type="project" value="UniProtKB-KW"/>
</dbReference>
<evidence type="ECO:0000256" key="1">
    <source>
        <dbReference type="ARBA" id="ARBA00004123"/>
    </source>
</evidence>
<keyword evidence="7" id="KW-0862">Zinc</keyword>
<dbReference type="Proteomes" id="UP000232323">
    <property type="component" value="Unassembled WGS sequence"/>
</dbReference>
<dbReference type="EMBL" id="BEGY01000123">
    <property type="protein sequence ID" value="GAX84370.1"/>
    <property type="molecule type" value="Genomic_DNA"/>
</dbReference>